<dbReference type="InterPro" id="IPR019742">
    <property type="entry name" value="MacrogloblnA2_CS"/>
</dbReference>
<dbReference type="FunFam" id="1.50.10.20:FF:000001">
    <property type="entry name" value="CD109 isoform 1"/>
    <property type="match status" value="1"/>
</dbReference>
<sequence length="744" mass="83913">MVGVRDTVIREMLVEPEGKREEYSYSALMCPKAGGSVEEYQKWTVPSDVVSDSLRTRVTVIGDVMGPALSGLESLLRLPTGCGEQNMLKFAPNIYILQYLTNAHELNKQMEEKALNYMRTGYQRELQYRHPDGSYSAFGPSDESGSTWLTAFVLKSFSQAARYINIDEEDLRMTHDWFEKNQLENGCFRSAGRVIHKAMKGGLSGDQESMAPLTAYSLVALLEAGYDPKSTFILDAIGCLSTQHYTDVYSIALVSYAYSLLGMDSFLAQIAMEKLQQFKRVQGGKVFWAAVTSNVTDNHYIIKAIDIEITAYALLAHLHMSTNPLNDLDTVLPIVQWLTAQRNPDGGFLSTQDTVVALQALAEFAGVVKSEQGDVDVRIKVNDEKHSFRINANNHLLLQKERVSKALEPEEQVDILMKANGTGCSFVQASMKYNVMNVTRGSTHNIHVDVLVSRTPDNICYRRVLSICIRYEGPDDATNMALLDVKMVTGWSPVERSVEKLLQDSTLHIARYEVQMKNVNIYFTELARGEDVCLTFEVNEDIEVRNAKPGTVTIYDYYDQQEVFYQKEYAMRSICGTKEELPFDLGVEGLDDHVGQVRLPAGQFPQLRALSAEDQEPCPTCYEDDIDINILKNILCRASYVYRGIVKNPGVLKINKDLVQKTKVNRLTSVVQPSHCSCSILDTKKQWVWIISPGTAIEIINRRQATIEIRPNDTLIPVEQKAKFLERLLRRVKRSEKCMDNTMP</sequence>
<name>A0AAD9NGP5_9ANNE</name>
<keyword evidence="4" id="KW-0325">Glycoprotein</keyword>
<reference evidence="6" key="1">
    <citation type="journal article" date="2023" name="Mol. Biol. Evol.">
        <title>Third-Generation Sequencing Reveals the Adaptive Role of the Epigenome in Three Deep-Sea Polychaetes.</title>
        <authorList>
            <person name="Perez M."/>
            <person name="Aroh O."/>
            <person name="Sun Y."/>
            <person name="Lan Y."/>
            <person name="Juniper S.K."/>
            <person name="Young C.R."/>
            <person name="Angers B."/>
            <person name="Qian P.Y."/>
        </authorList>
    </citation>
    <scope>NUCLEOTIDE SEQUENCE</scope>
    <source>
        <strain evidence="6">P08H-3</strain>
    </source>
</reference>
<dbReference type="EMBL" id="JAODUP010000010">
    <property type="protein sequence ID" value="KAK2169405.1"/>
    <property type="molecule type" value="Genomic_DNA"/>
</dbReference>
<dbReference type="InterPro" id="IPR011626">
    <property type="entry name" value="Alpha-macroglobulin_TED"/>
</dbReference>
<dbReference type="SMART" id="SM01419">
    <property type="entry name" value="Thiol-ester_cl"/>
    <property type="match status" value="1"/>
</dbReference>
<gene>
    <name evidence="6" type="ORF">LSH36_10g06009</name>
</gene>
<evidence type="ECO:0000313" key="6">
    <source>
        <dbReference type="EMBL" id="KAK2169405.1"/>
    </source>
</evidence>
<dbReference type="PROSITE" id="PS00477">
    <property type="entry name" value="ALPHA_2_MACROGLOBULIN"/>
    <property type="match status" value="1"/>
</dbReference>
<dbReference type="GO" id="GO:0005615">
    <property type="term" value="C:extracellular space"/>
    <property type="evidence" value="ECO:0007669"/>
    <property type="project" value="InterPro"/>
</dbReference>
<accession>A0AAD9NGP5</accession>
<feature type="domain" description="Alpha-macroglobulin receptor-binding" evidence="5">
    <location>
        <begin position="478"/>
        <end position="569"/>
    </location>
</feature>
<dbReference type="InterPro" id="IPR041813">
    <property type="entry name" value="A2M_TED"/>
</dbReference>
<dbReference type="Proteomes" id="UP001208570">
    <property type="component" value="Unassembled WGS sequence"/>
</dbReference>
<proteinExistence type="inferred from homology"/>
<dbReference type="InterPro" id="IPR008930">
    <property type="entry name" value="Terpenoid_cyclase/PrenylTrfase"/>
</dbReference>
<dbReference type="Pfam" id="PF07677">
    <property type="entry name" value="A2M_recep"/>
    <property type="match status" value="1"/>
</dbReference>
<dbReference type="InterPro" id="IPR050473">
    <property type="entry name" value="A2M/Complement_sys"/>
</dbReference>
<evidence type="ECO:0000256" key="4">
    <source>
        <dbReference type="ARBA" id="ARBA00023180"/>
    </source>
</evidence>
<dbReference type="CDD" id="cd02897">
    <property type="entry name" value="A2M_2"/>
    <property type="match status" value="1"/>
</dbReference>
<evidence type="ECO:0000256" key="1">
    <source>
        <dbReference type="ARBA" id="ARBA00010952"/>
    </source>
</evidence>
<keyword evidence="3" id="KW-1015">Disulfide bond</keyword>
<dbReference type="SUPFAM" id="SSF49410">
    <property type="entry name" value="Alpha-macroglobulin receptor domain"/>
    <property type="match status" value="1"/>
</dbReference>
<dbReference type="PANTHER" id="PTHR11412">
    <property type="entry name" value="MACROGLOBULIN / COMPLEMENT"/>
    <property type="match status" value="1"/>
</dbReference>
<dbReference type="InterPro" id="IPR036595">
    <property type="entry name" value="A-macroglobulin_rcpt-bd_sf"/>
</dbReference>
<evidence type="ECO:0000259" key="5">
    <source>
        <dbReference type="SMART" id="SM01361"/>
    </source>
</evidence>
<dbReference type="SMART" id="SM01361">
    <property type="entry name" value="A2M_recep"/>
    <property type="match status" value="1"/>
</dbReference>
<organism evidence="6 7">
    <name type="scientific">Paralvinella palmiformis</name>
    <dbReference type="NCBI Taxonomy" id="53620"/>
    <lineage>
        <taxon>Eukaryota</taxon>
        <taxon>Metazoa</taxon>
        <taxon>Spiralia</taxon>
        <taxon>Lophotrochozoa</taxon>
        <taxon>Annelida</taxon>
        <taxon>Polychaeta</taxon>
        <taxon>Sedentaria</taxon>
        <taxon>Canalipalpata</taxon>
        <taxon>Terebellida</taxon>
        <taxon>Terebelliformia</taxon>
        <taxon>Alvinellidae</taxon>
        <taxon>Paralvinella</taxon>
    </lineage>
</organism>
<dbReference type="SUPFAM" id="SSF48239">
    <property type="entry name" value="Terpenoid cyclases/Protein prenyltransferases"/>
    <property type="match status" value="1"/>
</dbReference>
<dbReference type="Pfam" id="PF07678">
    <property type="entry name" value="TED_complement"/>
    <property type="match status" value="1"/>
</dbReference>
<dbReference type="PANTHER" id="PTHR11412:SF171">
    <property type="entry name" value="PREGNANCY ZONE PROTEIN-LIKE PROTEIN"/>
    <property type="match status" value="1"/>
</dbReference>
<dbReference type="Gene3D" id="2.60.40.690">
    <property type="entry name" value="Alpha-macroglobulin, receptor-binding domain"/>
    <property type="match status" value="1"/>
</dbReference>
<dbReference type="Gene3D" id="2.60.120.1540">
    <property type="match status" value="1"/>
</dbReference>
<keyword evidence="2" id="KW-0732">Signal</keyword>
<evidence type="ECO:0000256" key="3">
    <source>
        <dbReference type="ARBA" id="ARBA00023157"/>
    </source>
</evidence>
<dbReference type="Gene3D" id="1.50.10.20">
    <property type="match status" value="1"/>
</dbReference>
<comment type="similarity">
    <text evidence="1">Belongs to the protease inhibitor I39 (alpha-2-macroglobulin) family.</text>
</comment>
<evidence type="ECO:0000313" key="7">
    <source>
        <dbReference type="Proteomes" id="UP001208570"/>
    </source>
</evidence>
<protein>
    <recommendedName>
        <fullName evidence="5">Alpha-macroglobulin receptor-binding domain-containing protein</fullName>
    </recommendedName>
</protein>
<dbReference type="InterPro" id="IPR009048">
    <property type="entry name" value="A-macroglobulin_rcpt-bd"/>
</dbReference>
<keyword evidence="7" id="KW-1185">Reference proteome</keyword>
<comment type="caution">
    <text evidence="6">The sequence shown here is derived from an EMBL/GenBank/DDBJ whole genome shotgun (WGS) entry which is preliminary data.</text>
</comment>
<dbReference type="AlphaFoldDB" id="A0AAD9NGP5"/>
<evidence type="ECO:0000256" key="2">
    <source>
        <dbReference type="ARBA" id="ARBA00022729"/>
    </source>
</evidence>
<dbReference type="InterPro" id="IPR047565">
    <property type="entry name" value="Alpha-macroglob_thiol-ester_cl"/>
</dbReference>